<accession>A0A382IJD0</accession>
<dbReference type="EMBL" id="UINC01067569">
    <property type="protein sequence ID" value="SVB99352.1"/>
    <property type="molecule type" value="Genomic_DNA"/>
</dbReference>
<sequence length="116" mass="13650">PLSENIKELFYTNSGKKRSVVVDYGLCILNYARCLSIQKKYEEANKMIDKACKYYYVFPKLNHLSQLEKGMNLFYNKSKIGLEQITNSLKDLDQLDEKFTKSETRIIKKAKRLIKK</sequence>
<organism evidence="1">
    <name type="scientific">marine metagenome</name>
    <dbReference type="NCBI Taxonomy" id="408172"/>
    <lineage>
        <taxon>unclassified sequences</taxon>
        <taxon>metagenomes</taxon>
        <taxon>ecological metagenomes</taxon>
    </lineage>
</organism>
<name>A0A382IJD0_9ZZZZ</name>
<evidence type="ECO:0008006" key="2">
    <source>
        <dbReference type="Google" id="ProtNLM"/>
    </source>
</evidence>
<gene>
    <name evidence="1" type="ORF">METZ01_LOCUS252206</name>
</gene>
<reference evidence="1" key="1">
    <citation type="submission" date="2018-05" db="EMBL/GenBank/DDBJ databases">
        <authorList>
            <person name="Lanie J.A."/>
            <person name="Ng W.-L."/>
            <person name="Kazmierczak K.M."/>
            <person name="Andrzejewski T.M."/>
            <person name="Davidsen T.M."/>
            <person name="Wayne K.J."/>
            <person name="Tettelin H."/>
            <person name="Glass J.I."/>
            <person name="Rusch D."/>
            <person name="Podicherti R."/>
            <person name="Tsui H.-C.T."/>
            <person name="Winkler M.E."/>
        </authorList>
    </citation>
    <scope>NUCLEOTIDE SEQUENCE</scope>
</reference>
<evidence type="ECO:0000313" key="1">
    <source>
        <dbReference type="EMBL" id="SVB99352.1"/>
    </source>
</evidence>
<feature type="non-terminal residue" evidence="1">
    <location>
        <position position="1"/>
    </location>
</feature>
<dbReference type="AlphaFoldDB" id="A0A382IJD0"/>
<protein>
    <recommendedName>
        <fullName evidence="2">Outer membrane lipoprotein BamD-like domain-containing protein</fullName>
    </recommendedName>
</protein>
<proteinExistence type="predicted"/>